<dbReference type="InterPro" id="IPR003591">
    <property type="entry name" value="Leu-rich_rpt_typical-subtyp"/>
</dbReference>
<keyword evidence="2" id="KW-0677">Repeat</keyword>
<dbReference type="Gene3D" id="3.80.10.10">
    <property type="entry name" value="Ribonuclease Inhibitor"/>
    <property type="match status" value="1"/>
</dbReference>
<gene>
    <name evidence="3" type="ORF">N0F65_009461</name>
</gene>
<sequence length="309" mass="33733">MSSGILGLRDGCPPRCLAPSGLWLAWDACPCVSIELNCAQRNLTGNEPALSDILLALANAEVSILILNHCNDLVVPTAILQFPSLLGIHIYNSQLKDWSADAGVTAHYFTRLGYVLFVRTNLTQVPKALLSDLPSTLVDIEFVASATAIAFPQDVATRWTQLTTLYIEHCNLTELPSEILQMPNLDQLSLAGNHITELPSDLFSTPASRSIRYLLLNGNPLSQLPQHLEDAVKLKELYLDGTNVPVVPQTTTELHISAEDSSLCHGSAHHDTRVRCEGLHAGIYVSGAYPLDPRERSRRKANLLSTLIA</sequence>
<dbReference type="GO" id="GO:0005737">
    <property type="term" value="C:cytoplasm"/>
    <property type="evidence" value="ECO:0007669"/>
    <property type="project" value="TreeGrafter"/>
</dbReference>
<organism evidence="3 4">
    <name type="scientific">Lagenidium giganteum</name>
    <dbReference type="NCBI Taxonomy" id="4803"/>
    <lineage>
        <taxon>Eukaryota</taxon>
        <taxon>Sar</taxon>
        <taxon>Stramenopiles</taxon>
        <taxon>Oomycota</taxon>
        <taxon>Peronosporomycetes</taxon>
        <taxon>Pythiales</taxon>
        <taxon>Pythiaceae</taxon>
    </lineage>
</organism>
<accession>A0AAV2Z9V7</accession>
<evidence type="ECO:0000313" key="4">
    <source>
        <dbReference type="Proteomes" id="UP001146120"/>
    </source>
</evidence>
<dbReference type="Proteomes" id="UP001146120">
    <property type="component" value="Unassembled WGS sequence"/>
</dbReference>
<keyword evidence="4" id="KW-1185">Reference proteome</keyword>
<dbReference type="EMBL" id="DAKRPA010000010">
    <property type="protein sequence ID" value="DBA04226.1"/>
    <property type="molecule type" value="Genomic_DNA"/>
</dbReference>
<dbReference type="InterPro" id="IPR001611">
    <property type="entry name" value="Leu-rich_rpt"/>
</dbReference>
<dbReference type="PANTHER" id="PTHR48051:SF1">
    <property type="entry name" value="RAS SUPPRESSOR PROTEIN 1"/>
    <property type="match status" value="1"/>
</dbReference>
<dbReference type="PROSITE" id="PS51450">
    <property type="entry name" value="LRR"/>
    <property type="match status" value="1"/>
</dbReference>
<name>A0AAV2Z9V7_9STRA</name>
<evidence type="ECO:0000256" key="1">
    <source>
        <dbReference type="ARBA" id="ARBA00022614"/>
    </source>
</evidence>
<evidence type="ECO:0000313" key="3">
    <source>
        <dbReference type="EMBL" id="DBA04226.1"/>
    </source>
</evidence>
<dbReference type="PANTHER" id="PTHR48051">
    <property type="match status" value="1"/>
</dbReference>
<dbReference type="InterPro" id="IPR032675">
    <property type="entry name" value="LRR_dom_sf"/>
</dbReference>
<protein>
    <submittedName>
        <fullName evidence="3">Uncharacterized protein</fullName>
    </submittedName>
</protein>
<reference evidence="3" key="1">
    <citation type="submission" date="2022-11" db="EMBL/GenBank/DDBJ databases">
        <authorList>
            <person name="Morgan W.R."/>
            <person name="Tartar A."/>
        </authorList>
    </citation>
    <scope>NUCLEOTIDE SEQUENCE</scope>
    <source>
        <strain evidence="3">ARSEF 373</strain>
    </source>
</reference>
<comment type="caution">
    <text evidence="3">The sequence shown here is derived from an EMBL/GenBank/DDBJ whole genome shotgun (WGS) entry which is preliminary data.</text>
</comment>
<reference evidence="3" key="2">
    <citation type="journal article" date="2023" name="Microbiol Resour">
        <title>Decontamination and Annotation of the Draft Genome Sequence of the Oomycete Lagenidium giganteum ARSEF 373.</title>
        <authorList>
            <person name="Morgan W.R."/>
            <person name="Tartar A."/>
        </authorList>
    </citation>
    <scope>NUCLEOTIDE SEQUENCE</scope>
    <source>
        <strain evidence="3">ARSEF 373</strain>
    </source>
</reference>
<dbReference type="Pfam" id="PF13855">
    <property type="entry name" value="LRR_8"/>
    <property type="match status" value="1"/>
</dbReference>
<dbReference type="AlphaFoldDB" id="A0AAV2Z9V7"/>
<dbReference type="SMART" id="SM00369">
    <property type="entry name" value="LRR_TYP"/>
    <property type="match status" value="2"/>
</dbReference>
<dbReference type="SUPFAM" id="SSF52058">
    <property type="entry name" value="L domain-like"/>
    <property type="match status" value="1"/>
</dbReference>
<keyword evidence="1" id="KW-0433">Leucine-rich repeat</keyword>
<evidence type="ECO:0000256" key="2">
    <source>
        <dbReference type="ARBA" id="ARBA00022737"/>
    </source>
</evidence>
<dbReference type="InterPro" id="IPR050216">
    <property type="entry name" value="LRR_domain-containing"/>
</dbReference>
<proteinExistence type="predicted"/>